<organism evidence="1 2">
    <name type="scientific">Physocladia obscura</name>
    <dbReference type="NCBI Taxonomy" id="109957"/>
    <lineage>
        <taxon>Eukaryota</taxon>
        <taxon>Fungi</taxon>
        <taxon>Fungi incertae sedis</taxon>
        <taxon>Chytridiomycota</taxon>
        <taxon>Chytridiomycota incertae sedis</taxon>
        <taxon>Chytridiomycetes</taxon>
        <taxon>Chytridiales</taxon>
        <taxon>Chytriomycetaceae</taxon>
        <taxon>Physocladia</taxon>
    </lineage>
</organism>
<evidence type="ECO:0000313" key="1">
    <source>
        <dbReference type="EMBL" id="KAJ3084155.1"/>
    </source>
</evidence>
<protein>
    <submittedName>
        <fullName evidence="1">Uncharacterized protein</fullName>
    </submittedName>
</protein>
<name>A0AAD5SPP8_9FUNG</name>
<comment type="caution">
    <text evidence="1">The sequence shown here is derived from an EMBL/GenBank/DDBJ whole genome shotgun (WGS) entry which is preliminary data.</text>
</comment>
<keyword evidence="2" id="KW-1185">Reference proteome</keyword>
<feature type="non-terminal residue" evidence="1">
    <location>
        <position position="1"/>
    </location>
</feature>
<reference evidence="1" key="1">
    <citation type="submission" date="2020-05" db="EMBL/GenBank/DDBJ databases">
        <title>Phylogenomic resolution of chytrid fungi.</title>
        <authorList>
            <person name="Stajich J.E."/>
            <person name="Amses K."/>
            <person name="Simmons R."/>
            <person name="Seto K."/>
            <person name="Myers J."/>
            <person name="Bonds A."/>
            <person name="Quandt C.A."/>
            <person name="Barry K."/>
            <person name="Liu P."/>
            <person name="Grigoriev I."/>
            <person name="Longcore J.E."/>
            <person name="James T.Y."/>
        </authorList>
    </citation>
    <scope>NUCLEOTIDE SEQUENCE</scope>
    <source>
        <strain evidence="1">JEL0513</strain>
    </source>
</reference>
<dbReference type="EMBL" id="JADGJH010004776">
    <property type="protein sequence ID" value="KAJ3084155.1"/>
    <property type="molecule type" value="Genomic_DNA"/>
</dbReference>
<dbReference type="AlphaFoldDB" id="A0AAD5SPP8"/>
<sequence>NAVPIDTEFDSQRKRRDAPLKTVGHVIADAAARFGVLEGKCSLYLPEGLEVPIDFERNDDGSLFAFTLISDITCFTDGRHPLIIKAETCK</sequence>
<proteinExistence type="predicted"/>
<evidence type="ECO:0000313" key="2">
    <source>
        <dbReference type="Proteomes" id="UP001211907"/>
    </source>
</evidence>
<gene>
    <name evidence="1" type="ORF">HK100_009343</name>
</gene>
<dbReference type="Proteomes" id="UP001211907">
    <property type="component" value="Unassembled WGS sequence"/>
</dbReference>
<accession>A0AAD5SPP8</accession>